<organism evidence="1 2">
    <name type="scientific">Nocardia ninae NBRC 108245</name>
    <dbReference type="NCBI Taxonomy" id="1210091"/>
    <lineage>
        <taxon>Bacteria</taxon>
        <taxon>Bacillati</taxon>
        <taxon>Actinomycetota</taxon>
        <taxon>Actinomycetes</taxon>
        <taxon>Mycobacteriales</taxon>
        <taxon>Nocardiaceae</taxon>
        <taxon>Nocardia</taxon>
    </lineage>
</organism>
<reference evidence="1 2" key="1">
    <citation type="submission" date="2019-07" db="EMBL/GenBank/DDBJ databases">
        <title>Whole genome shotgun sequence of Nocardia ninae NBRC 108245.</title>
        <authorList>
            <person name="Hosoyama A."/>
            <person name="Uohara A."/>
            <person name="Ohji S."/>
            <person name="Ichikawa N."/>
        </authorList>
    </citation>
    <scope>NUCLEOTIDE SEQUENCE [LARGE SCALE GENOMIC DNA]</scope>
    <source>
        <strain evidence="1 2">NBRC 108245</strain>
    </source>
</reference>
<sequence>MRPSTPPRRIRHIHIESGALKLDFAASAEQAANVAEELARGCPEFVVSVDDEVHPDLPSLPCADLWD</sequence>
<protein>
    <submittedName>
        <fullName evidence="1">Uncharacterized protein</fullName>
    </submittedName>
</protein>
<gene>
    <name evidence="1" type="ORF">NN4_45970</name>
</gene>
<evidence type="ECO:0000313" key="2">
    <source>
        <dbReference type="Proteomes" id="UP000321424"/>
    </source>
</evidence>
<dbReference type="OrthoDB" id="4570848at2"/>
<comment type="caution">
    <text evidence="1">The sequence shown here is derived from an EMBL/GenBank/DDBJ whole genome shotgun (WGS) entry which is preliminary data.</text>
</comment>
<name>A0A511MIY6_9NOCA</name>
<proteinExistence type="predicted"/>
<dbReference type="EMBL" id="BJXA01000032">
    <property type="protein sequence ID" value="GEM40078.1"/>
    <property type="molecule type" value="Genomic_DNA"/>
</dbReference>
<dbReference type="RefSeq" id="WP_147134859.1">
    <property type="nucleotide sequence ID" value="NZ_BJXA01000032.1"/>
</dbReference>
<dbReference type="AlphaFoldDB" id="A0A511MIY6"/>
<dbReference type="Proteomes" id="UP000321424">
    <property type="component" value="Unassembled WGS sequence"/>
</dbReference>
<keyword evidence="2" id="KW-1185">Reference proteome</keyword>
<accession>A0A511MIY6</accession>
<evidence type="ECO:0000313" key="1">
    <source>
        <dbReference type="EMBL" id="GEM40078.1"/>
    </source>
</evidence>